<organism evidence="1 2">
    <name type="scientific">Aureispira anguillae</name>
    <dbReference type="NCBI Taxonomy" id="2864201"/>
    <lineage>
        <taxon>Bacteria</taxon>
        <taxon>Pseudomonadati</taxon>
        <taxon>Bacteroidota</taxon>
        <taxon>Saprospiria</taxon>
        <taxon>Saprospirales</taxon>
        <taxon>Saprospiraceae</taxon>
        <taxon>Aureispira</taxon>
    </lineage>
</organism>
<evidence type="ECO:0000313" key="2">
    <source>
        <dbReference type="Proteomes" id="UP001060919"/>
    </source>
</evidence>
<reference evidence="1" key="1">
    <citation type="submission" date="2022-09" db="EMBL/GenBank/DDBJ databases">
        <title>Aureispira anguillicida sp. nov., isolated from Leptocephalus of Japanese eel Anguilla japonica.</title>
        <authorList>
            <person name="Yuasa K."/>
            <person name="Mekata T."/>
            <person name="Ikunari K."/>
        </authorList>
    </citation>
    <scope>NUCLEOTIDE SEQUENCE</scope>
    <source>
        <strain evidence="1">EL160426</strain>
    </source>
</reference>
<dbReference type="RefSeq" id="WP_264790781.1">
    <property type="nucleotide sequence ID" value="NZ_AP026867.1"/>
</dbReference>
<sequence>MTTMEVIEELDVLIKLLDETTTSTGHIGVALQAMAISKEYATAKDSSAGSQMYNDPFYNYFQQASGDLHAQYPLRKMALLEALKAYKRYLAPKRASNN</sequence>
<keyword evidence="2" id="KW-1185">Reference proteome</keyword>
<dbReference type="EMBL" id="AP026867">
    <property type="protein sequence ID" value="BDS09381.1"/>
    <property type="molecule type" value="Genomic_DNA"/>
</dbReference>
<accession>A0A915VJW1</accession>
<proteinExistence type="predicted"/>
<protein>
    <submittedName>
        <fullName evidence="1">Uncharacterized protein</fullName>
    </submittedName>
</protein>
<evidence type="ECO:0000313" key="1">
    <source>
        <dbReference type="EMBL" id="BDS09381.1"/>
    </source>
</evidence>
<dbReference type="Proteomes" id="UP001060919">
    <property type="component" value="Chromosome"/>
</dbReference>
<gene>
    <name evidence="1" type="ORF">AsAng_0000790</name>
</gene>
<dbReference type="KEGG" id="aup:AsAng_0000790"/>
<name>A0A915VJW1_9BACT</name>
<dbReference type="AlphaFoldDB" id="A0A915VJW1"/>